<dbReference type="InterPro" id="IPR001128">
    <property type="entry name" value="Cyt_P450"/>
</dbReference>
<name>A0ABS7FQP5_9ACTN</name>
<keyword evidence="3" id="KW-1185">Reference proteome</keyword>
<dbReference type="Proteomes" id="UP000774570">
    <property type="component" value="Unassembled WGS sequence"/>
</dbReference>
<dbReference type="RefSeq" id="WP_220165449.1">
    <property type="nucleotide sequence ID" value="NZ_JAIBOA010000005.1"/>
</dbReference>
<accession>A0ABS7FQP5</accession>
<comment type="caution">
    <text evidence="2">The sequence shown here is derived from an EMBL/GenBank/DDBJ whole genome shotgun (WGS) entry which is preliminary data.</text>
</comment>
<proteinExistence type="inferred from homology"/>
<dbReference type="SUPFAM" id="SSF48264">
    <property type="entry name" value="Cytochrome P450"/>
    <property type="match status" value="1"/>
</dbReference>
<sequence>MVVPLMSESTGTSVATASVADTLRVGAQVLAPTVAKGILARRPRVVALAERMQADAHAGRYLRSLRARYGPGPLKLRVPGRPFALVLSPPDVRRVLDGSPEPFALATKEKRAALAHFQPHGVLASTGAERADRRAFNERVLETGRPVHDHAAAFTRKIDEEAARLVAAAGERGELTWDGFRVAWWRVIRRIVLGDAARDDSEISDLLTRLRMDANWAFAHPRRRRVRERFDRRLQGYLDRAEPGSLAEMVAAAPKSAVTEPEQQVPQWLFAYEPAGIAAFRALALLAAHPEHRERAHAEADAGGPELPFLRATVLESVRLWPTTLSILRDTSTDVDWNGTVLAAGTGLLIHTPFVNRDEDNLPFADAFAPRIWFDGTAQESGSVVPFSAGPGECPGRDLVLLTTTLFMGALLRAFDLRQAAGTPLRPDRPLPRTFGPFRVRLAVRPRPERSTE</sequence>
<dbReference type="InterPro" id="IPR050121">
    <property type="entry name" value="Cytochrome_P450_monoxygenase"/>
</dbReference>
<organism evidence="2 3">
    <name type="scientific">Actinomadura parmotrematis</name>
    <dbReference type="NCBI Taxonomy" id="2864039"/>
    <lineage>
        <taxon>Bacteria</taxon>
        <taxon>Bacillati</taxon>
        <taxon>Actinomycetota</taxon>
        <taxon>Actinomycetes</taxon>
        <taxon>Streptosporangiales</taxon>
        <taxon>Thermomonosporaceae</taxon>
        <taxon>Actinomadura</taxon>
    </lineage>
</organism>
<evidence type="ECO:0000313" key="3">
    <source>
        <dbReference type="Proteomes" id="UP000774570"/>
    </source>
</evidence>
<dbReference type="Gene3D" id="1.10.630.10">
    <property type="entry name" value="Cytochrome P450"/>
    <property type="match status" value="1"/>
</dbReference>
<dbReference type="Pfam" id="PF00067">
    <property type="entry name" value="p450"/>
    <property type="match status" value="1"/>
</dbReference>
<dbReference type="InterPro" id="IPR036396">
    <property type="entry name" value="Cyt_P450_sf"/>
</dbReference>
<evidence type="ECO:0000256" key="1">
    <source>
        <dbReference type="ARBA" id="ARBA00010617"/>
    </source>
</evidence>
<gene>
    <name evidence="2" type="ORF">K1Y72_10100</name>
</gene>
<evidence type="ECO:0000313" key="2">
    <source>
        <dbReference type="EMBL" id="MBW8482719.1"/>
    </source>
</evidence>
<reference evidence="2 3" key="1">
    <citation type="submission" date="2021-07" db="EMBL/GenBank/DDBJ databases">
        <title>Actinomadura sp. PM05-2 isolated from lichen.</title>
        <authorList>
            <person name="Somphong A."/>
            <person name="Phongsopitanun W."/>
            <person name="Tanasupawat S."/>
            <person name="Peongsungnone V."/>
        </authorList>
    </citation>
    <scope>NUCLEOTIDE SEQUENCE [LARGE SCALE GENOMIC DNA]</scope>
    <source>
        <strain evidence="2 3">PM05-2</strain>
    </source>
</reference>
<dbReference type="PANTHER" id="PTHR24305:SF166">
    <property type="entry name" value="CYTOCHROME P450 12A4, MITOCHONDRIAL-RELATED"/>
    <property type="match status" value="1"/>
</dbReference>
<protein>
    <submittedName>
        <fullName evidence="2">Cytochrome P450</fullName>
    </submittedName>
</protein>
<dbReference type="EMBL" id="JAIBOA010000005">
    <property type="protein sequence ID" value="MBW8482719.1"/>
    <property type="molecule type" value="Genomic_DNA"/>
</dbReference>
<comment type="similarity">
    <text evidence="1">Belongs to the cytochrome P450 family.</text>
</comment>
<dbReference type="PANTHER" id="PTHR24305">
    <property type="entry name" value="CYTOCHROME P450"/>
    <property type="match status" value="1"/>
</dbReference>